<accession>A0A291AXR4</accession>
<proteinExistence type="predicted"/>
<evidence type="ECO:0000313" key="1">
    <source>
        <dbReference type="EMBL" id="ATE85760.1"/>
    </source>
</evidence>
<sequence>MVLLKMRYKTMNTEKAKSYMMKNSRIESMTKTSEYIKSLDFNDESYRFVLATVKSVKGEFEQSNNLVNSLIELAKINADDFTITVIDVYLEEQTSMIGVIEDSYRFIETCEAIEESKNIKQYN</sequence>
<gene>
    <name evidence="1" type="ORF">Sf12_gp34</name>
</gene>
<protein>
    <submittedName>
        <fullName evidence="1">Uncharacterized protein</fullName>
    </submittedName>
</protein>
<organism evidence="1 2">
    <name type="scientific">Shigella phage Sf12</name>
    <dbReference type="NCBI Taxonomy" id="2024315"/>
    <lineage>
        <taxon>Viruses</taxon>
        <taxon>Duplodnaviria</taxon>
        <taxon>Heunggongvirae</taxon>
        <taxon>Uroviricota</taxon>
        <taxon>Caudoviricetes</taxon>
        <taxon>Drexlerviridae</taxon>
        <taxon>Rogunavirinae</taxon>
        <taxon>Eastlansingvirus</taxon>
        <taxon>Eastlansingvirus Sf12</taxon>
    </lineage>
</organism>
<evidence type="ECO:0000313" key="2">
    <source>
        <dbReference type="Proteomes" id="UP000222681"/>
    </source>
</evidence>
<reference evidence="1 2" key="1">
    <citation type="submission" date="2017-05" db="EMBL/GenBank/DDBJ databases">
        <title>The isolation and characterization of 16 novel Shigella-infecting phages from the environment.</title>
        <authorList>
            <person name="Doore S.M."/>
            <person name="Schrad J.R."/>
            <person name="Dover J.A."/>
            <person name="Parent K.N."/>
        </authorList>
    </citation>
    <scope>NUCLEOTIDE SEQUENCE [LARGE SCALE GENOMIC DNA]</scope>
</reference>
<name>A0A291AXR4_9CAUD</name>
<keyword evidence="2" id="KW-1185">Reference proteome</keyword>
<dbReference type="EMBL" id="MF158039">
    <property type="protein sequence ID" value="ATE85760.1"/>
    <property type="molecule type" value="Genomic_DNA"/>
</dbReference>
<dbReference type="Proteomes" id="UP000222681">
    <property type="component" value="Segment"/>
</dbReference>